<sequence>MIFRQHTYLIGLPAKYNRNGAEKAESSICLLAKVLSRTLK</sequence>
<evidence type="ECO:0000313" key="1">
    <source>
        <dbReference type="EMBL" id="KAF7785273.1"/>
    </source>
</evidence>
<gene>
    <name evidence="1" type="ORF">PRUB_a5050</name>
</gene>
<dbReference type="EMBL" id="AHCD03000039">
    <property type="protein sequence ID" value="KAF7785273.1"/>
    <property type="molecule type" value="Genomic_DNA"/>
</dbReference>
<accession>A0A8T0C3R5</accession>
<proteinExistence type="predicted"/>
<dbReference type="Proteomes" id="UP000016480">
    <property type="component" value="Unassembled WGS sequence"/>
</dbReference>
<dbReference type="AlphaFoldDB" id="A0A8T0C3R5"/>
<reference evidence="1 2" key="1">
    <citation type="journal article" date="2012" name="J. Bacteriol.">
        <title>Genome sequence of the cycloprodigiosin-producing bacterial strain Pseudoalteromonas rubra ATCC 29570(T).</title>
        <authorList>
            <person name="Xie B.B."/>
            <person name="Shu Y.L."/>
            <person name="Qin Q.L."/>
            <person name="Rong J.C."/>
            <person name="Zhang X.Y."/>
            <person name="Chen X.L."/>
            <person name="Zhou B.C."/>
            <person name="Zhang Y.Z."/>
        </authorList>
    </citation>
    <scope>NUCLEOTIDE SEQUENCE [LARGE SCALE GENOMIC DNA]</scope>
    <source>
        <strain evidence="1 2">DSM 6842</strain>
    </source>
</reference>
<name>A0A8T0C3R5_9GAMM</name>
<comment type="caution">
    <text evidence="1">The sequence shown here is derived from an EMBL/GenBank/DDBJ whole genome shotgun (WGS) entry which is preliminary data.</text>
</comment>
<protein>
    <submittedName>
        <fullName evidence="1">Uncharacterized protein</fullName>
    </submittedName>
</protein>
<organism evidence="1 2">
    <name type="scientific">Pseudoalteromonas rubra</name>
    <dbReference type="NCBI Taxonomy" id="43658"/>
    <lineage>
        <taxon>Bacteria</taxon>
        <taxon>Pseudomonadati</taxon>
        <taxon>Pseudomonadota</taxon>
        <taxon>Gammaproteobacteria</taxon>
        <taxon>Alteromonadales</taxon>
        <taxon>Pseudoalteromonadaceae</taxon>
        <taxon>Pseudoalteromonas</taxon>
    </lineage>
</organism>
<evidence type="ECO:0000313" key="2">
    <source>
        <dbReference type="Proteomes" id="UP000016480"/>
    </source>
</evidence>